<feature type="transmembrane region" description="Helical" evidence="1">
    <location>
        <begin position="402"/>
        <end position="420"/>
    </location>
</feature>
<dbReference type="AlphaFoldDB" id="F0WW32"/>
<dbReference type="HOGENOM" id="CLU_042873_0_0_1"/>
<feature type="transmembrane region" description="Helical" evidence="1">
    <location>
        <begin position="284"/>
        <end position="304"/>
    </location>
</feature>
<feature type="transmembrane region" description="Helical" evidence="1">
    <location>
        <begin position="361"/>
        <end position="382"/>
    </location>
</feature>
<protein>
    <submittedName>
        <fullName evidence="3">Uncharacterized protein AlNc14C309G10480</fullName>
    </submittedName>
</protein>
<dbReference type="Gene3D" id="2.60.40.1260">
    <property type="entry name" value="Lamin Tail domain"/>
    <property type="match status" value="1"/>
</dbReference>
<evidence type="ECO:0000313" key="3">
    <source>
        <dbReference type="EMBL" id="CCA25639.1"/>
    </source>
</evidence>
<dbReference type="InterPro" id="IPR036415">
    <property type="entry name" value="Lamin_tail_dom_sf"/>
</dbReference>
<reference evidence="3" key="1">
    <citation type="journal article" date="2011" name="PLoS Biol.">
        <title>Gene gain and loss during evolution of obligate parasitism in the white rust pathogen of Arabidopsis thaliana.</title>
        <authorList>
            <person name="Kemen E."/>
            <person name="Gardiner A."/>
            <person name="Schultz-Larsen T."/>
            <person name="Kemen A.C."/>
            <person name="Balmuth A.L."/>
            <person name="Robert-Seilaniantz A."/>
            <person name="Bailey K."/>
            <person name="Holub E."/>
            <person name="Studholme D.J."/>
            <person name="Maclean D."/>
            <person name="Jones J.D."/>
        </authorList>
    </citation>
    <scope>NUCLEOTIDE SEQUENCE</scope>
</reference>
<name>F0WW32_9STRA</name>
<feature type="domain" description="LTD" evidence="2">
    <location>
        <begin position="19"/>
        <end position="162"/>
    </location>
</feature>
<dbReference type="SUPFAM" id="SSF74853">
    <property type="entry name" value="Lamin A/C globular tail domain"/>
    <property type="match status" value="1"/>
</dbReference>
<proteinExistence type="predicted"/>
<dbReference type="PROSITE" id="PS51841">
    <property type="entry name" value="LTD"/>
    <property type="match status" value="1"/>
</dbReference>
<keyword evidence="1" id="KW-1133">Transmembrane helix</keyword>
<evidence type="ECO:0000259" key="2">
    <source>
        <dbReference type="PROSITE" id="PS51841"/>
    </source>
</evidence>
<dbReference type="InterPro" id="IPR001322">
    <property type="entry name" value="Lamin_tail_dom"/>
</dbReference>
<sequence length="430" mass="49887">MNIALLRRVRYPRLDRKVARGTHQICHQSVMQRVYISRVDVQKQWIVIANPTDGSVDLSGYIITSTDGRQTFRFPRKYTLLSGDEVTVWCAPGWIALDTDNLLQPYLFWTTENGALRDTPFFTSSSSEAILLDSFMIEIASVRIDSNGNLSFRVRHSRSIRGMFIQAMHEIPRCLGLRMKNFKVQSAHTHLRWRILARRVYIFSRYWNIRSDLSLWKHLSCTFLAPILETLRLLSIRNVWILVHDSERHSSGQLVFSLVLYALVILWVDWAARCLCLFIKSGILVSLLSFTSVLLDHIVNWGLFSSLARLYPQHATQLTRLWRLDIGISFLNLIASQVDVIRYRTKWPPTLVFISRWDYRLDGFICANGIGRVLLSFVLLLLPFDPTSDHFRWIGFSLIPSYTLALLVDFIRGVPGLIWWTQTRLLRKGS</sequence>
<accession>F0WW32</accession>
<dbReference type="Pfam" id="PF00932">
    <property type="entry name" value="LTD"/>
    <property type="match status" value="1"/>
</dbReference>
<organism evidence="3">
    <name type="scientific">Albugo laibachii Nc14</name>
    <dbReference type="NCBI Taxonomy" id="890382"/>
    <lineage>
        <taxon>Eukaryota</taxon>
        <taxon>Sar</taxon>
        <taxon>Stramenopiles</taxon>
        <taxon>Oomycota</taxon>
        <taxon>Peronosporomycetes</taxon>
        <taxon>Albuginales</taxon>
        <taxon>Albuginaceae</taxon>
        <taxon>Albugo</taxon>
    </lineage>
</organism>
<keyword evidence="1" id="KW-0472">Membrane</keyword>
<evidence type="ECO:0000256" key="1">
    <source>
        <dbReference type="SAM" id="Phobius"/>
    </source>
</evidence>
<reference evidence="3" key="2">
    <citation type="submission" date="2011-02" db="EMBL/GenBank/DDBJ databases">
        <authorList>
            <person name="MacLean D."/>
        </authorList>
    </citation>
    <scope>NUCLEOTIDE SEQUENCE</scope>
</reference>
<feature type="transmembrane region" description="Helical" evidence="1">
    <location>
        <begin position="254"/>
        <end position="272"/>
    </location>
</feature>
<gene>
    <name evidence="3" type="primary">AlNc14C309G10480</name>
    <name evidence="3" type="ORF">ALNC14_117830</name>
</gene>
<dbReference type="EMBL" id="FR824354">
    <property type="protein sequence ID" value="CCA25639.1"/>
    <property type="molecule type" value="Genomic_DNA"/>
</dbReference>
<keyword evidence="1" id="KW-0812">Transmembrane</keyword>